<feature type="region of interest" description="Disordered" evidence="1">
    <location>
        <begin position="481"/>
        <end position="519"/>
    </location>
</feature>
<feature type="compositionally biased region" description="Basic residues" evidence="1">
    <location>
        <begin position="497"/>
        <end position="519"/>
    </location>
</feature>
<proteinExistence type="predicted"/>
<evidence type="ECO:0000313" key="2">
    <source>
        <dbReference type="EMBL" id="CAD8292528.1"/>
    </source>
</evidence>
<evidence type="ECO:0000256" key="1">
    <source>
        <dbReference type="SAM" id="MobiDB-lite"/>
    </source>
</evidence>
<accession>A0A7R9VF90</accession>
<dbReference type="AlphaFoldDB" id="A0A7R9VF90"/>
<feature type="compositionally biased region" description="Low complexity" evidence="1">
    <location>
        <begin position="240"/>
        <end position="251"/>
    </location>
</feature>
<gene>
    <name evidence="2" type="ORF">CEUR00632_LOCUS11525</name>
</gene>
<sequence length="519" mass="53820">MAGVLRPASAGGAPCATDLMHYETRAIRDGLAASVKRLNAAKGYIPPMKTAATMGAGSVEQDWSPPGTCIDLKQEGMVAGSGDPQFEDMRAALLEFETGTWSGCGAKHRAFFGALRTLLSDIGLCRDGATRATQIAAAHKWFMRHRPRGAAQDPAALAALAATLSLTGKGQRDSVSSSATAAGCASGLQLQGTKHEFFAAYSSRDVAVPVLTSGLMDGGPGSGSEPSGLLATRPPPRGGPVPMVMQPSVSPQRPPRRTTQETTSDIAPDVVPKSPAVRSKLSPAARKPPNGAWLPGPYRAGGATGRVAAAAAAWEEGHGNTVRAEDEEVAALRARFAAMDTASSSAGVDQQVQAWALQRARLEEEIIRRQEASRYAVPGLHGGGGLGGDELLSPYAGLVLEQAGGLGGDGGGMPGLLTSTAVLAREVRERAAGEYEMEATEISRRVNELGLFGRITLADIEHALAPVPDKAYLECLSKLPRPGDLLPSRPGSQLSAVRKKPKAKGATKRGASGKKKAAH</sequence>
<protein>
    <submittedName>
        <fullName evidence="2">Uncharacterized protein</fullName>
    </submittedName>
</protein>
<reference evidence="2" key="1">
    <citation type="submission" date="2021-01" db="EMBL/GenBank/DDBJ databases">
        <authorList>
            <person name="Corre E."/>
            <person name="Pelletier E."/>
            <person name="Niang G."/>
            <person name="Scheremetjew M."/>
            <person name="Finn R."/>
            <person name="Kale V."/>
            <person name="Holt S."/>
            <person name="Cochrane G."/>
            <person name="Meng A."/>
            <person name="Brown T."/>
            <person name="Cohen L."/>
        </authorList>
    </citation>
    <scope>NUCLEOTIDE SEQUENCE</scope>
    <source>
        <strain evidence="2">CCMP219</strain>
    </source>
</reference>
<dbReference type="EMBL" id="HBEC01025122">
    <property type="protein sequence ID" value="CAD8292528.1"/>
    <property type="molecule type" value="Transcribed_RNA"/>
</dbReference>
<organism evidence="2">
    <name type="scientific">Chlamydomonas euryale</name>
    <dbReference type="NCBI Taxonomy" id="1486919"/>
    <lineage>
        <taxon>Eukaryota</taxon>
        <taxon>Viridiplantae</taxon>
        <taxon>Chlorophyta</taxon>
        <taxon>core chlorophytes</taxon>
        <taxon>Chlorophyceae</taxon>
        <taxon>CS clade</taxon>
        <taxon>Chlamydomonadales</taxon>
        <taxon>Chlamydomonadaceae</taxon>
        <taxon>Chlamydomonas</taxon>
    </lineage>
</organism>
<feature type="region of interest" description="Disordered" evidence="1">
    <location>
        <begin position="217"/>
        <end position="293"/>
    </location>
</feature>
<name>A0A7R9VF90_9CHLO</name>